<comment type="caution">
    <text evidence="1">The sequence shown here is derived from an EMBL/GenBank/DDBJ whole genome shotgun (WGS) entry which is preliminary data.</text>
</comment>
<reference evidence="1 2" key="1">
    <citation type="journal article" date="2019" name="Nat. Med.">
        <title>A library of human gut bacterial isolates paired with longitudinal multiomics data enables mechanistic microbiome research.</title>
        <authorList>
            <person name="Poyet M."/>
            <person name="Groussin M."/>
            <person name="Gibbons S.M."/>
            <person name="Avila-Pacheco J."/>
            <person name="Jiang X."/>
            <person name="Kearney S.M."/>
            <person name="Perrotta A.R."/>
            <person name="Berdy B."/>
            <person name="Zhao S."/>
            <person name="Lieberman T.D."/>
            <person name="Swanson P.K."/>
            <person name="Smith M."/>
            <person name="Roesemann S."/>
            <person name="Alexander J.E."/>
            <person name="Rich S.A."/>
            <person name="Livny J."/>
            <person name="Vlamakis H."/>
            <person name="Clish C."/>
            <person name="Bullock K."/>
            <person name="Deik A."/>
            <person name="Scott J."/>
            <person name="Pierce K.A."/>
            <person name="Xavier R.J."/>
            <person name="Alm E.J."/>
        </authorList>
    </citation>
    <scope>NUCLEOTIDE SEQUENCE [LARGE SCALE GENOMIC DNA]</scope>
    <source>
        <strain evidence="1 2">BIOML-A10</strain>
    </source>
</reference>
<evidence type="ECO:0000313" key="1">
    <source>
        <dbReference type="EMBL" id="MZJ85618.1"/>
    </source>
</evidence>
<proteinExistence type="predicted"/>
<dbReference type="Gene3D" id="3.90.550.10">
    <property type="entry name" value="Spore Coat Polysaccharide Biosynthesis Protein SpsA, Chain A"/>
    <property type="match status" value="1"/>
</dbReference>
<dbReference type="InterPro" id="IPR029044">
    <property type="entry name" value="Nucleotide-diphossugar_trans"/>
</dbReference>
<accession>A0A6L8RIJ9</accession>
<dbReference type="AlphaFoldDB" id="A0A6L8RIJ9"/>
<protein>
    <submittedName>
        <fullName evidence="1">Uncharacterized protein</fullName>
    </submittedName>
</protein>
<gene>
    <name evidence="1" type="ORF">GT635_03955</name>
</gene>
<dbReference type="InterPro" id="IPR050587">
    <property type="entry name" value="GNT1/Glycosyltrans_8"/>
</dbReference>
<dbReference type="PANTHER" id="PTHR11183">
    <property type="entry name" value="GLYCOGENIN SUBFAMILY MEMBER"/>
    <property type="match status" value="1"/>
</dbReference>
<dbReference type="SUPFAM" id="SSF53448">
    <property type="entry name" value="Nucleotide-diphospho-sugar transferases"/>
    <property type="match status" value="1"/>
</dbReference>
<sequence length="268" mass="29469">MSNNNTYVVFIVGDSYLPGVIALKRSLDLVDSAYPLTALTCDCSVSTIETLSGAGINAIAAEAPAIPNSIRDLNIVAGRPRWNQSFAKLSVLALTRFDSVVLLDADMMVLSNIDGLFDAPSMSAVVAGRGAHADWVDLNSGLMVIKPSHALYQNAISLINSLDENLLSNFRDGIGDQDIFQMLLPSWNSEKALHLSERFNAFQDCLAMYDSSGYLNFKDVSVVHFELAPKPWAYRIRDWLNAVRRALHYGSLAELTALRRYRALLPKA</sequence>
<dbReference type="RefSeq" id="WP_161154963.1">
    <property type="nucleotide sequence ID" value="NZ_WWSY01000001.1"/>
</dbReference>
<dbReference type="EMBL" id="WWTB01000006">
    <property type="protein sequence ID" value="MZJ85618.1"/>
    <property type="molecule type" value="Genomic_DNA"/>
</dbReference>
<name>A0A6L8RIJ9_9ACTN</name>
<evidence type="ECO:0000313" key="2">
    <source>
        <dbReference type="Proteomes" id="UP000481598"/>
    </source>
</evidence>
<organism evidence="1 2">
    <name type="scientific">Collinsella aerofaciens</name>
    <dbReference type="NCBI Taxonomy" id="74426"/>
    <lineage>
        <taxon>Bacteria</taxon>
        <taxon>Bacillati</taxon>
        <taxon>Actinomycetota</taxon>
        <taxon>Coriobacteriia</taxon>
        <taxon>Coriobacteriales</taxon>
        <taxon>Coriobacteriaceae</taxon>
        <taxon>Collinsella</taxon>
    </lineage>
</organism>
<dbReference type="Proteomes" id="UP000481598">
    <property type="component" value="Unassembled WGS sequence"/>
</dbReference>